<keyword evidence="3" id="KW-1185">Reference proteome</keyword>
<protein>
    <submittedName>
        <fullName evidence="2">Uncharacterized protein</fullName>
    </submittedName>
</protein>
<gene>
    <name evidence="2" type="ORF">DBV15_05118</name>
</gene>
<dbReference type="AlphaFoldDB" id="A0A4S2KUB1"/>
<accession>A0A4S2KUB1</accession>
<sequence>MATASKIDGRKGSEIARVMAEVVAHNIGETRTRGRNKTLARKSEHGRRLVNRKSADQSSKVTILSRKPEKGRD</sequence>
<evidence type="ECO:0000313" key="2">
    <source>
        <dbReference type="EMBL" id="TGZ53575.1"/>
    </source>
</evidence>
<comment type="caution">
    <text evidence="2">The sequence shown here is derived from an EMBL/GenBank/DDBJ whole genome shotgun (WGS) entry which is preliminary data.</text>
</comment>
<evidence type="ECO:0000256" key="1">
    <source>
        <dbReference type="SAM" id="MobiDB-lite"/>
    </source>
</evidence>
<dbReference type="EMBL" id="QBLH01000986">
    <property type="protein sequence ID" value="TGZ53575.1"/>
    <property type="molecule type" value="Genomic_DNA"/>
</dbReference>
<name>A0A4S2KUB1_9HYME</name>
<dbReference type="Proteomes" id="UP000310200">
    <property type="component" value="Unassembled WGS sequence"/>
</dbReference>
<organism evidence="2 3">
    <name type="scientific">Temnothorax longispinosus</name>
    <dbReference type="NCBI Taxonomy" id="300112"/>
    <lineage>
        <taxon>Eukaryota</taxon>
        <taxon>Metazoa</taxon>
        <taxon>Ecdysozoa</taxon>
        <taxon>Arthropoda</taxon>
        <taxon>Hexapoda</taxon>
        <taxon>Insecta</taxon>
        <taxon>Pterygota</taxon>
        <taxon>Neoptera</taxon>
        <taxon>Endopterygota</taxon>
        <taxon>Hymenoptera</taxon>
        <taxon>Apocrita</taxon>
        <taxon>Aculeata</taxon>
        <taxon>Formicoidea</taxon>
        <taxon>Formicidae</taxon>
        <taxon>Myrmicinae</taxon>
        <taxon>Temnothorax</taxon>
    </lineage>
</organism>
<feature type="region of interest" description="Disordered" evidence="1">
    <location>
        <begin position="27"/>
        <end position="73"/>
    </location>
</feature>
<evidence type="ECO:0000313" key="3">
    <source>
        <dbReference type="Proteomes" id="UP000310200"/>
    </source>
</evidence>
<proteinExistence type="predicted"/>
<reference evidence="2 3" key="1">
    <citation type="journal article" date="2019" name="Philos. Trans. R. Soc. Lond., B, Biol. Sci.">
        <title>Ant behaviour and brain gene expression of defending hosts depend on the ecological success of the intruding social parasite.</title>
        <authorList>
            <person name="Kaur R."/>
            <person name="Stoldt M."/>
            <person name="Jongepier E."/>
            <person name="Feldmeyer B."/>
            <person name="Menzel F."/>
            <person name="Bornberg-Bauer E."/>
            <person name="Foitzik S."/>
        </authorList>
    </citation>
    <scope>NUCLEOTIDE SEQUENCE [LARGE SCALE GENOMIC DNA]</scope>
    <source>
        <tissue evidence="2">Whole body</tissue>
    </source>
</reference>